<dbReference type="EMBL" id="JAQIZZ010000007">
    <property type="protein sequence ID" value="KAJ5533068.1"/>
    <property type="molecule type" value="Genomic_DNA"/>
</dbReference>
<keyword evidence="3" id="KW-1185">Reference proteome</keyword>
<feature type="compositionally biased region" description="Polar residues" evidence="1">
    <location>
        <begin position="168"/>
        <end position="187"/>
    </location>
</feature>
<evidence type="ECO:0000256" key="1">
    <source>
        <dbReference type="SAM" id="MobiDB-lite"/>
    </source>
</evidence>
<sequence length="759" mass="83638">MDSSESPFSDLDIFADWSGDPADHVEVKLVVEIHCRPFLDKPVLNTRLPREFVVDSSLQLAPPKETLAQLNDRESVERDSLTPESPIVNTDTENSSIHPEDSSEQGTVLLDTPNDDFRGATIVNNVYKDPQENHPLGNILHSRKRSAKTASLPDSISDSERPIGGIRNTRNNGSLSFHMSDTLSNESKMNRRSLIPRPAGLFSHSHQTSAPGRVPMLNSGSGSESGSGYLLREKLAAMRKSNENVNVNSTPNTNMDTPRIYGDDGFVLSSPLAVIVDNAFDNAVKNSIGKASNEGNDSSLPAAAYVSGGKNGNKSRSDTLSNVVSCGTPCDIHNIPDSYGAVDDYPNGPLEPLYPVRTPRSPLSPYGSFLDSSAPQLNHENGVFRIFCPRDTKPAVYKATISFIMPMEKGTPRGWLNFIIPGLPRLRNNCTGYLYFWTPPSQGIEFRTTHLKRHSLVESCLMGQFPIFEKLVIPVRPCDGRFYGFLKDFKVTQSIRADFSDEENQDPQTWVVKYHVVCAIHLIQRDFWAEKCGLTLYVYGGPDTEFSAHLLESHEGFQTINLNSSPDTRIGIAEVQIICSPSNLSMFAITWKVQLSRNSPIWMPRIRGTVDTDGFVEDLEDRYTEAEANGTYEVVNVSPAPKPDAFTARDPDPEPKSNSAKGSWSVACFILVFCIVCFASRTTYRLYDEGFFDGPLVVAADSVEEIPVVDSPDTAIAMTIPLTDEAPVPAPVVPTVPVPPTTAPLRDQVDYLLGWRGPY</sequence>
<dbReference type="Proteomes" id="UP001220324">
    <property type="component" value="Unassembled WGS sequence"/>
</dbReference>
<dbReference type="AlphaFoldDB" id="A0AAD6CT39"/>
<comment type="caution">
    <text evidence="2">The sequence shown here is derived from an EMBL/GenBank/DDBJ whole genome shotgun (WGS) entry which is preliminary data.</text>
</comment>
<feature type="compositionally biased region" description="Basic and acidic residues" evidence="1">
    <location>
        <begin position="71"/>
        <end position="81"/>
    </location>
</feature>
<accession>A0AAD6CT39</accession>
<feature type="region of interest" description="Disordered" evidence="1">
    <location>
        <begin position="64"/>
        <end position="115"/>
    </location>
</feature>
<gene>
    <name evidence="2" type="ORF">N7494_009620</name>
</gene>
<proteinExistence type="predicted"/>
<feature type="region of interest" description="Disordered" evidence="1">
    <location>
        <begin position="638"/>
        <end position="661"/>
    </location>
</feature>
<name>A0AAD6CT39_9EURO</name>
<feature type="region of interest" description="Disordered" evidence="1">
    <location>
        <begin position="128"/>
        <end position="227"/>
    </location>
</feature>
<protein>
    <submittedName>
        <fullName evidence="2">Uncharacterized protein</fullName>
    </submittedName>
</protein>
<organism evidence="2 3">
    <name type="scientific">Penicillium frequentans</name>
    <dbReference type="NCBI Taxonomy" id="3151616"/>
    <lineage>
        <taxon>Eukaryota</taxon>
        <taxon>Fungi</taxon>
        <taxon>Dikarya</taxon>
        <taxon>Ascomycota</taxon>
        <taxon>Pezizomycotina</taxon>
        <taxon>Eurotiomycetes</taxon>
        <taxon>Eurotiomycetidae</taxon>
        <taxon>Eurotiales</taxon>
        <taxon>Aspergillaceae</taxon>
        <taxon>Penicillium</taxon>
    </lineage>
</organism>
<evidence type="ECO:0000313" key="2">
    <source>
        <dbReference type="EMBL" id="KAJ5533068.1"/>
    </source>
</evidence>
<reference evidence="2 3" key="1">
    <citation type="journal article" date="2023" name="IMA Fungus">
        <title>Comparative genomic study of the Penicillium genus elucidates a diverse pangenome and 15 lateral gene transfer events.</title>
        <authorList>
            <person name="Petersen C."/>
            <person name="Sorensen T."/>
            <person name="Nielsen M.R."/>
            <person name="Sondergaard T.E."/>
            <person name="Sorensen J.L."/>
            <person name="Fitzpatrick D.A."/>
            <person name="Frisvad J.C."/>
            <person name="Nielsen K.L."/>
        </authorList>
    </citation>
    <scope>NUCLEOTIDE SEQUENCE [LARGE SCALE GENOMIC DNA]</scope>
    <source>
        <strain evidence="2 3">IBT 35679</strain>
    </source>
</reference>
<evidence type="ECO:0000313" key="3">
    <source>
        <dbReference type="Proteomes" id="UP001220324"/>
    </source>
</evidence>
<feature type="compositionally biased region" description="Polar residues" evidence="1">
    <location>
        <begin position="87"/>
        <end position="97"/>
    </location>
</feature>